<keyword evidence="2" id="KW-0472">Membrane</keyword>
<feature type="transmembrane region" description="Helical" evidence="2">
    <location>
        <begin position="282"/>
        <end position="303"/>
    </location>
</feature>
<protein>
    <recommendedName>
        <fullName evidence="5">Membrane protein of ER body-like protein</fullName>
    </recommendedName>
</protein>
<evidence type="ECO:0000256" key="2">
    <source>
        <dbReference type="SAM" id="Phobius"/>
    </source>
</evidence>
<evidence type="ECO:0000313" key="4">
    <source>
        <dbReference type="Proteomes" id="UP001327560"/>
    </source>
</evidence>
<reference evidence="3 4" key="1">
    <citation type="submission" date="2023-10" db="EMBL/GenBank/DDBJ databases">
        <title>Chromosome-scale genome assembly provides insights into flower coloration mechanisms of Canna indica.</title>
        <authorList>
            <person name="Li C."/>
        </authorList>
    </citation>
    <scope>NUCLEOTIDE SEQUENCE [LARGE SCALE GENOMIC DNA]</scope>
    <source>
        <tissue evidence="3">Flower</tissue>
    </source>
</reference>
<feature type="transmembrane region" description="Helical" evidence="2">
    <location>
        <begin position="137"/>
        <end position="156"/>
    </location>
</feature>
<feature type="transmembrane region" description="Helical" evidence="2">
    <location>
        <begin position="251"/>
        <end position="270"/>
    </location>
</feature>
<keyword evidence="4" id="KW-1185">Reference proteome</keyword>
<organism evidence="3 4">
    <name type="scientific">Canna indica</name>
    <name type="common">Indian-shot</name>
    <dbReference type="NCBI Taxonomy" id="4628"/>
    <lineage>
        <taxon>Eukaryota</taxon>
        <taxon>Viridiplantae</taxon>
        <taxon>Streptophyta</taxon>
        <taxon>Embryophyta</taxon>
        <taxon>Tracheophyta</taxon>
        <taxon>Spermatophyta</taxon>
        <taxon>Magnoliopsida</taxon>
        <taxon>Liliopsida</taxon>
        <taxon>Zingiberales</taxon>
        <taxon>Cannaceae</taxon>
        <taxon>Canna</taxon>
    </lineage>
</organism>
<dbReference type="InterPro" id="IPR052843">
    <property type="entry name" value="ER_body_metal_sequester"/>
</dbReference>
<evidence type="ECO:0000256" key="1">
    <source>
        <dbReference type="SAM" id="MobiDB-lite"/>
    </source>
</evidence>
<keyword evidence="2" id="KW-0812">Transmembrane</keyword>
<dbReference type="PANTHER" id="PTHR38937">
    <property type="entry name" value="MEMBRANE PROTEIN OF ER BODY-LIKE PROTEIN"/>
    <property type="match status" value="1"/>
</dbReference>
<feature type="transmembrane region" description="Helical" evidence="2">
    <location>
        <begin position="217"/>
        <end position="239"/>
    </location>
</feature>
<dbReference type="Proteomes" id="UP001327560">
    <property type="component" value="Chromosome 1"/>
</dbReference>
<dbReference type="PANTHER" id="PTHR38937:SF2">
    <property type="entry name" value="MEMBRANE PROTEIN OF ER BODY-LIKE PROTEIN ISOFORM X1"/>
    <property type="match status" value="1"/>
</dbReference>
<evidence type="ECO:0008006" key="5">
    <source>
        <dbReference type="Google" id="ProtNLM"/>
    </source>
</evidence>
<feature type="compositionally biased region" description="Polar residues" evidence="1">
    <location>
        <begin position="41"/>
        <end position="54"/>
    </location>
</feature>
<dbReference type="AlphaFoldDB" id="A0AAQ3Q446"/>
<keyword evidence="2" id="KW-1133">Transmembrane helix</keyword>
<feature type="region of interest" description="Disordered" evidence="1">
    <location>
        <begin position="1"/>
        <end position="54"/>
    </location>
</feature>
<gene>
    <name evidence="3" type="ORF">Cni_G04039</name>
</gene>
<sequence length="340" mass="37074">MTGAVRFEESQIISQKNDTDIPVSEPSNVSFKEQLKEQTKQYDGSTEKTSTSGASIQIKDATDDGVSLRNDAEYSELKAYIRKNLCYSDNFSNDQIFQGSEGTTTEGLLHSDVCINVADQIGRDTELRNDWDVLKSIVYGGLIESITSLIAVSSAAGAESSTMSIIALGLANLIGGFLLIIHNLFELRTAQDEAAEQTDEQVGRYWELLGQRANFRLHFVVAIISYILVGSVPPVVYGFSFRMSDNKEYKLIAVAAASLLCVTLLAIGKAHVKPQKAYIRTLFYYLSLGVAESAISYIAGVMINSLLENLGLFDHKTPSSVLTPVSQDLSSGVSAWASYC</sequence>
<name>A0AAQ3Q446_9LILI</name>
<dbReference type="EMBL" id="CP136890">
    <property type="protein sequence ID" value="WOK95332.1"/>
    <property type="molecule type" value="Genomic_DNA"/>
</dbReference>
<proteinExistence type="predicted"/>
<feature type="transmembrane region" description="Helical" evidence="2">
    <location>
        <begin position="162"/>
        <end position="181"/>
    </location>
</feature>
<evidence type="ECO:0000313" key="3">
    <source>
        <dbReference type="EMBL" id="WOK95332.1"/>
    </source>
</evidence>
<accession>A0AAQ3Q446</accession>